<dbReference type="AlphaFoldDB" id="X0V562"/>
<gene>
    <name evidence="1" type="ORF">S01H1_39550</name>
</gene>
<reference evidence="1" key="1">
    <citation type="journal article" date="2014" name="Front. Microbiol.">
        <title>High frequency of phylogenetically diverse reductive dehalogenase-homologous genes in deep subseafloor sedimentary metagenomes.</title>
        <authorList>
            <person name="Kawai M."/>
            <person name="Futagami T."/>
            <person name="Toyoda A."/>
            <person name="Takaki Y."/>
            <person name="Nishi S."/>
            <person name="Hori S."/>
            <person name="Arai W."/>
            <person name="Tsubouchi T."/>
            <person name="Morono Y."/>
            <person name="Uchiyama I."/>
            <person name="Ito T."/>
            <person name="Fujiyama A."/>
            <person name="Inagaki F."/>
            <person name="Takami H."/>
        </authorList>
    </citation>
    <scope>NUCLEOTIDE SEQUENCE</scope>
    <source>
        <strain evidence="1">Expedition CK06-06</strain>
    </source>
</reference>
<organism evidence="1">
    <name type="scientific">marine sediment metagenome</name>
    <dbReference type="NCBI Taxonomy" id="412755"/>
    <lineage>
        <taxon>unclassified sequences</taxon>
        <taxon>metagenomes</taxon>
        <taxon>ecological metagenomes</taxon>
    </lineage>
</organism>
<feature type="non-terminal residue" evidence="1">
    <location>
        <position position="1"/>
    </location>
</feature>
<sequence>YEFENFSRPTFENLYKKMVSSINLKNMLAENPDEETFKIYTDLNNYYLGGISVSRKTIEQTKANILDFAMNQLSRQVMETLATEGEELKFE</sequence>
<accession>X0V562</accession>
<name>X0V562_9ZZZZ</name>
<evidence type="ECO:0000313" key="1">
    <source>
        <dbReference type="EMBL" id="GAG13245.1"/>
    </source>
</evidence>
<comment type="caution">
    <text evidence="1">The sequence shown here is derived from an EMBL/GenBank/DDBJ whole genome shotgun (WGS) entry which is preliminary data.</text>
</comment>
<proteinExistence type="predicted"/>
<protein>
    <submittedName>
        <fullName evidence="1">Uncharacterized protein</fullName>
    </submittedName>
</protein>
<dbReference type="EMBL" id="BARS01024973">
    <property type="protein sequence ID" value="GAG13245.1"/>
    <property type="molecule type" value="Genomic_DNA"/>
</dbReference>